<organism evidence="2 3">
    <name type="scientific">Rhizobium leguminosarum</name>
    <dbReference type="NCBI Taxonomy" id="384"/>
    <lineage>
        <taxon>Bacteria</taxon>
        <taxon>Pseudomonadati</taxon>
        <taxon>Pseudomonadota</taxon>
        <taxon>Alphaproteobacteria</taxon>
        <taxon>Hyphomicrobiales</taxon>
        <taxon>Rhizobiaceae</taxon>
        <taxon>Rhizobium/Agrobacterium group</taxon>
        <taxon>Rhizobium</taxon>
    </lineage>
</organism>
<dbReference type="RefSeq" id="WP_112908184.1">
    <property type="nucleotide sequence ID" value="NZ_CP030763.1"/>
</dbReference>
<proteinExistence type="predicted"/>
<dbReference type="Proteomes" id="UP000251166">
    <property type="component" value="Plasmid unnamed3"/>
</dbReference>
<accession>A0A2Z4YTH6</accession>
<sequence length="134" mass="14144">MILPQGTVVAVTDGEKLDLYRNTGTGSELSLTALPDISIDDEAKGSGGRHGSTSANPDESQMAEDGFSAGVAQYLNKQVLEGGIVNLVVISAPRSLGELRKHYHKFLSAKLLLEIPKDLTGHSAQDVEKAVQSA</sequence>
<reference evidence="2 3" key="1">
    <citation type="submission" date="2018-07" db="EMBL/GenBank/DDBJ databases">
        <title>Rhizobium leguminosarum strain:ATCC 14479 Genome sequencing and assembly.</title>
        <authorList>
            <person name="Chakraborty R."/>
        </authorList>
    </citation>
    <scope>NUCLEOTIDE SEQUENCE [LARGE SCALE GENOMIC DNA]</scope>
    <source>
        <strain evidence="2 3">ATCC 14479</strain>
        <plasmid evidence="3">Plasmid unnamed3</plasmid>
    </source>
</reference>
<evidence type="ECO:0000313" key="3">
    <source>
        <dbReference type="Proteomes" id="UP000251166"/>
    </source>
</evidence>
<geneLocation type="plasmid" evidence="2 3">
    <name>unnamed3</name>
</geneLocation>
<protein>
    <submittedName>
        <fullName evidence="2">Protein required for attachment to host cells family protein</fullName>
    </submittedName>
</protein>
<gene>
    <name evidence="2" type="ORF">DLJ82_6345</name>
</gene>
<feature type="region of interest" description="Disordered" evidence="1">
    <location>
        <begin position="40"/>
        <end position="63"/>
    </location>
</feature>
<dbReference type="Pfam" id="PF18856">
    <property type="entry name" value="baeRF_family12"/>
    <property type="match status" value="1"/>
</dbReference>
<keyword evidence="2" id="KW-0614">Plasmid</keyword>
<name>A0A2Z4YTH6_RHILE</name>
<dbReference type="EMBL" id="CP030763">
    <property type="protein sequence ID" value="AXA44316.1"/>
    <property type="molecule type" value="Genomic_DNA"/>
</dbReference>
<dbReference type="AlphaFoldDB" id="A0A2Z4YTH6"/>
<evidence type="ECO:0000313" key="2">
    <source>
        <dbReference type="EMBL" id="AXA44316.1"/>
    </source>
</evidence>
<evidence type="ECO:0000256" key="1">
    <source>
        <dbReference type="SAM" id="MobiDB-lite"/>
    </source>
</evidence>
<dbReference type="InterPro" id="IPR041374">
    <property type="entry name" value="BaeRF_family12"/>
</dbReference>